<dbReference type="RefSeq" id="WP_131257940.1">
    <property type="nucleotide sequence ID" value="NZ_JBHSUS010000001.1"/>
</dbReference>
<reference evidence="3" key="1">
    <citation type="journal article" date="2019" name="Int. J. Syst. Evol. Microbiol.">
        <title>The Global Catalogue of Microorganisms (GCM) 10K type strain sequencing project: providing services to taxonomists for standard genome sequencing and annotation.</title>
        <authorList>
            <consortium name="The Broad Institute Genomics Platform"/>
            <consortium name="The Broad Institute Genome Sequencing Center for Infectious Disease"/>
            <person name="Wu L."/>
            <person name="Ma J."/>
        </authorList>
    </citation>
    <scope>NUCLEOTIDE SEQUENCE [LARGE SCALE GENOMIC DNA]</scope>
    <source>
        <strain evidence="3">CGMCC 1.16031</strain>
    </source>
</reference>
<keyword evidence="3" id="KW-1185">Reference proteome</keyword>
<feature type="signal peptide" evidence="1">
    <location>
        <begin position="1"/>
        <end position="33"/>
    </location>
</feature>
<evidence type="ECO:0000313" key="3">
    <source>
        <dbReference type="Proteomes" id="UP001596364"/>
    </source>
</evidence>
<evidence type="ECO:0000256" key="1">
    <source>
        <dbReference type="SAM" id="SignalP"/>
    </source>
</evidence>
<organism evidence="2 3">
    <name type="scientific">Pseudobowmanella zhangzhouensis</name>
    <dbReference type="NCBI Taxonomy" id="1537679"/>
    <lineage>
        <taxon>Bacteria</taxon>
        <taxon>Pseudomonadati</taxon>
        <taxon>Pseudomonadota</taxon>
        <taxon>Gammaproteobacteria</taxon>
        <taxon>Alteromonadales</taxon>
        <taxon>Alteromonadaceae</taxon>
    </lineage>
</organism>
<dbReference type="Proteomes" id="UP001596364">
    <property type="component" value="Unassembled WGS sequence"/>
</dbReference>
<protein>
    <submittedName>
        <fullName evidence="2">Uncharacterized protein</fullName>
    </submittedName>
</protein>
<sequence length="106" mass="11399">MSGKLLSIRNMSVLSASLLLMLVLLGGATDQTAGWQADEQSAELVFLSDKVNADDDGDSVTSERQHLLSLNPGFDNPCEYAAPALLAFVARYALIRAPPSMFNKIN</sequence>
<gene>
    <name evidence="2" type="ORF">ACFP85_14155</name>
</gene>
<name>A0ABW1XMD8_9ALTE</name>
<keyword evidence="1" id="KW-0732">Signal</keyword>
<comment type="caution">
    <text evidence="2">The sequence shown here is derived from an EMBL/GenBank/DDBJ whole genome shotgun (WGS) entry which is preliminary data.</text>
</comment>
<accession>A0ABW1XMD8</accession>
<evidence type="ECO:0000313" key="2">
    <source>
        <dbReference type="EMBL" id="MFC6441292.1"/>
    </source>
</evidence>
<proteinExistence type="predicted"/>
<dbReference type="EMBL" id="JBHSUS010000001">
    <property type="protein sequence ID" value="MFC6441292.1"/>
    <property type="molecule type" value="Genomic_DNA"/>
</dbReference>
<feature type="chain" id="PRO_5046675155" evidence="1">
    <location>
        <begin position="34"/>
        <end position="106"/>
    </location>
</feature>